<dbReference type="GO" id="GO:0009245">
    <property type="term" value="P:lipid A biosynthetic process"/>
    <property type="evidence" value="ECO:0007669"/>
    <property type="project" value="UniProtKB-UniRule"/>
</dbReference>
<sequence>MIHQISPRILIITGEISGDVYGYLLIKRIKELNSAFQFVGIGGPKMRSLGIEILFPAESLALVGLPSFSELKKYWFVYKKIEEFLRKRKVDVIILVDFPGFNLKIAKLAKKLGYPVIYYIAPQVWAWNKKRVHILRKYVDRLYVVLPFEKEFFSFYGISTIYLGHPLLDLIKINLSESFFHEIYQFDKSKPLVSFFPGSREREVTRHIPLFLKIFENLKKSNPHIQGIMVKTPGLRDSFLWDRARSQLKVVENSQYEVLKYSTVALLASGTITLEAALIGIPAVVTYSLPSWMYFIAKKLVKVPYISLTNLILGKEIYPEILKEKDKVRAITQKIEEFIKNENKRAEVRRELEKVKKLMGSPGASWRIAEDMIKYILSLKRAEVI</sequence>
<protein>
    <recommendedName>
        <fullName evidence="3 10">Lipid-A-disaccharide synthase</fullName>
        <ecNumber evidence="2 10">2.4.1.182</ecNumber>
    </recommendedName>
</protein>
<evidence type="ECO:0000313" key="11">
    <source>
        <dbReference type="EMBL" id="PMP69249.1"/>
    </source>
</evidence>
<dbReference type="AlphaFoldDB" id="A0A2N7PQP9"/>
<keyword evidence="6" id="KW-0328">Glycosyltransferase</keyword>
<evidence type="ECO:0000256" key="6">
    <source>
        <dbReference type="ARBA" id="ARBA00022676"/>
    </source>
</evidence>
<keyword evidence="7" id="KW-0808">Transferase</keyword>
<evidence type="ECO:0000313" key="12">
    <source>
        <dbReference type="EMBL" id="PMP97748.1"/>
    </source>
</evidence>
<dbReference type="GO" id="GO:0005543">
    <property type="term" value="F:phospholipid binding"/>
    <property type="evidence" value="ECO:0007669"/>
    <property type="project" value="TreeGrafter"/>
</dbReference>
<accession>A0A2N7PQP9</accession>
<dbReference type="NCBIfam" id="TIGR00215">
    <property type="entry name" value="lpxB"/>
    <property type="match status" value="1"/>
</dbReference>
<dbReference type="Proteomes" id="UP000235619">
    <property type="component" value="Unassembled WGS sequence"/>
</dbReference>
<evidence type="ECO:0000256" key="2">
    <source>
        <dbReference type="ARBA" id="ARBA00012687"/>
    </source>
</evidence>
<evidence type="ECO:0000313" key="13">
    <source>
        <dbReference type="Proteomes" id="UP000235460"/>
    </source>
</evidence>
<evidence type="ECO:0000256" key="10">
    <source>
        <dbReference type="NCBIfam" id="TIGR00215"/>
    </source>
</evidence>
<dbReference type="Pfam" id="PF02684">
    <property type="entry name" value="LpxB"/>
    <property type="match status" value="1"/>
</dbReference>
<dbReference type="InterPro" id="IPR003835">
    <property type="entry name" value="Glyco_trans_19"/>
</dbReference>
<evidence type="ECO:0000256" key="4">
    <source>
        <dbReference type="ARBA" id="ARBA00022516"/>
    </source>
</evidence>
<evidence type="ECO:0000256" key="5">
    <source>
        <dbReference type="ARBA" id="ARBA00022556"/>
    </source>
</evidence>
<comment type="catalytic activity">
    <reaction evidence="9">
        <text>a lipid X + a UDP-2-N,3-O-bis[(3R)-3-hydroxyacyl]-alpha-D-glucosamine = a lipid A disaccharide + UDP + H(+)</text>
        <dbReference type="Rhea" id="RHEA:67828"/>
        <dbReference type="ChEBI" id="CHEBI:15378"/>
        <dbReference type="ChEBI" id="CHEBI:58223"/>
        <dbReference type="ChEBI" id="CHEBI:137748"/>
        <dbReference type="ChEBI" id="CHEBI:176338"/>
        <dbReference type="ChEBI" id="CHEBI:176343"/>
        <dbReference type="EC" id="2.4.1.182"/>
    </reaction>
</comment>
<comment type="function">
    <text evidence="1">Condensation of UDP-2,3-diacylglucosamine and 2,3-diacylglucosamine-1-phosphate to form lipid A disaccharide, a precursor of lipid A, a phosphorylated glycolipid that anchors the lipopolysaccharide to the outer membrane of the cell.</text>
</comment>
<dbReference type="PANTHER" id="PTHR30372:SF4">
    <property type="entry name" value="LIPID-A-DISACCHARIDE SYNTHASE, MITOCHONDRIAL-RELATED"/>
    <property type="match status" value="1"/>
</dbReference>
<name>A0A2N7PQP9_9BACT</name>
<reference evidence="13 14" key="1">
    <citation type="submission" date="2018-01" db="EMBL/GenBank/DDBJ databases">
        <title>Metagenomic assembled genomes from two thermal pools in the Uzon Caldera, Kamchatka, Russia.</title>
        <authorList>
            <person name="Wilkins L."/>
            <person name="Ettinger C."/>
        </authorList>
    </citation>
    <scope>NUCLEOTIDE SEQUENCE [LARGE SCALE GENOMIC DNA]</scope>
    <source>
        <strain evidence="12">ARK-04</strain>
        <strain evidence="11">ZAV-08</strain>
    </source>
</reference>
<evidence type="ECO:0000256" key="8">
    <source>
        <dbReference type="ARBA" id="ARBA00023098"/>
    </source>
</evidence>
<dbReference type="PANTHER" id="PTHR30372">
    <property type="entry name" value="LIPID-A-DISACCHARIDE SYNTHASE"/>
    <property type="match status" value="1"/>
</dbReference>
<keyword evidence="8" id="KW-0443">Lipid metabolism</keyword>
<keyword evidence="5" id="KW-0441">Lipid A biosynthesis</keyword>
<keyword evidence="4" id="KW-0444">Lipid biosynthesis</keyword>
<gene>
    <name evidence="12" type="ORF">C0169_02120</name>
    <name evidence="11" type="ORF">C0190_00095</name>
</gene>
<evidence type="ECO:0000313" key="14">
    <source>
        <dbReference type="Proteomes" id="UP000235619"/>
    </source>
</evidence>
<organism evidence="11 13">
    <name type="scientific">Thermodesulfobacterium geofontis</name>
    <dbReference type="NCBI Taxonomy" id="1295609"/>
    <lineage>
        <taxon>Bacteria</taxon>
        <taxon>Pseudomonadati</taxon>
        <taxon>Thermodesulfobacteriota</taxon>
        <taxon>Thermodesulfobacteria</taxon>
        <taxon>Thermodesulfobacteriales</taxon>
        <taxon>Thermodesulfobacteriaceae</taxon>
        <taxon>Thermodesulfobacterium</taxon>
    </lineage>
</organism>
<proteinExistence type="predicted"/>
<dbReference type="Proteomes" id="UP000235460">
    <property type="component" value="Unassembled WGS sequence"/>
</dbReference>
<dbReference type="GO" id="GO:0008915">
    <property type="term" value="F:lipid-A-disaccharide synthase activity"/>
    <property type="evidence" value="ECO:0007669"/>
    <property type="project" value="UniProtKB-UniRule"/>
</dbReference>
<dbReference type="EC" id="2.4.1.182" evidence="2 10"/>
<dbReference type="GO" id="GO:0016020">
    <property type="term" value="C:membrane"/>
    <property type="evidence" value="ECO:0007669"/>
    <property type="project" value="GOC"/>
</dbReference>
<dbReference type="EMBL" id="PNJD01000132">
    <property type="protein sequence ID" value="PMP97748.1"/>
    <property type="molecule type" value="Genomic_DNA"/>
</dbReference>
<evidence type="ECO:0000256" key="1">
    <source>
        <dbReference type="ARBA" id="ARBA00002056"/>
    </source>
</evidence>
<evidence type="ECO:0000256" key="7">
    <source>
        <dbReference type="ARBA" id="ARBA00022679"/>
    </source>
</evidence>
<dbReference type="SUPFAM" id="SSF53756">
    <property type="entry name" value="UDP-Glycosyltransferase/glycogen phosphorylase"/>
    <property type="match status" value="1"/>
</dbReference>
<evidence type="ECO:0000256" key="9">
    <source>
        <dbReference type="ARBA" id="ARBA00048975"/>
    </source>
</evidence>
<dbReference type="EMBL" id="PNIK01000001">
    <property type="protein sequence ID" value="PMP69249.1"/>
    <property type="molecule type" value="Genomic_DNA"/>
</dbReference>
<comment type="caution">
    <text evidence="11">The sequence shown here is derived from an EMBL/GenBank/DDBJ whole genome shotgun (WGS) entry which is preliminary data.</text>
</comment>
<evidence type="ECO:0000256" key="3">
    <source>
        <dbReference type="ARBA" id="ARBA00020902"/>
    </source>
</evidence>